<evidence type="ECO:0000313" key="3">
    <source>
        <dbReference type="Proteomes" id="UP001165060"/>
    </source>
</evidence>
<dbReference type="PANTHER" id="PTHR12375">
    <property type="entry name" value="RNA-BINDING PROTEIN LUC7-RELATED"/>
    <property type="match status" value="1"/>
</dbReference>
<comment type="caution">
    <text evidence="2">The sequence shown here is derived from an EMBL/GenBank/DDBJ whole genome shotgun (WGS) entry which is preliminary data.</text>
</comment>
<accession>A0ABQ6N8K0</accession>
<name>A0ABQ6N8K0_9STRA</name>
<comment type="similarity">
    <text evidence="1">Belongs to the Luc7 family.</text>
</comment>
<organism evidence="2 3">
    <name type="scientific">Tetraparma gracilis</name>
    <dbReference type="NCBI Taxonomy" id="2962635"/>
    <lineage>
        <taxon>Eukaryota</taxon>
        <taxon>Sar</taxon>
        <taxon>Stramenopiles</taxon>
        <taxon>Ochrophyta</taxon>
        <taxon>Bolidophyceae</taxon>
        <taxon>Parmales</taxon>
        <taxon>Triparmaceae</taxon>
        <taxon>Tetraparma</taxon>
    </lineage>
</organism>
<dbReference type="InterPro" id="IPR004882">
    <property type="entry name" value="Luc7-rel"/>
</dbReference>
<dbReference type="Pfam" id="PF03194">
    <property type="entry name" value="LUC7"/>
    <property type="match status" value="1"/>
</dbReference>
<dbReference type="Proteomes" id="UP001165060">
    <property type="component" value="Unassembled WGS sequence"/>
</dbReference>
<gene>
    <name evidence="2" type="ORF">TeGR_g14886</name>
</gene>
<protein>
    <submittedName>
        <fullName evidence="2">Uncharacterized protein</fullName>
    </submittedName>
</protein>
<reference evidence="2 3" key="1">
    <citation type="journal article" date="2023" name="Commun. Biol.">
        <title>Genome analysis of Parmales, the sister group of diatoms, reveals the evolutionary specialization of diatoms from phago-mixotrophs to photoautotrophs.</title>
        <authorList>
            <person name="Ban H."/>
            <person name="Sato S."/>
            <person name="Yoshikawa S."/>
            <person name="Yamada K."/>
            <person name="Nakamura Y."/>
            <person name="Ichinomiya M."/>
            <person name="Sato N."/>
            <person name="Blanc-Mathieu R."/>
            <person name="Endo H."/>
            <person name="Kuwata A."/>
            <person name="Ogata H."/>
        </authorList>
    </citation>
    <scope>NUCLEOTIDE SEQUENCE [LARGE SCALE GENOMIC DNA]</scope>
</reference>
<keyword evidence="3" id="KW-1185">Reference proteome</keyword>
<evidence type="ECO:0000313" key="2">
    <source>
        <dbReference type="EMBL" id="GMI50495.1"/>
    </source>
</evidence>
<proteinExistence type="inferred from homology"/>
<sequence>MDDARALMNQLMGEQRNQVAGFDSGGAHVQQSCYDPATCPYYSVWGVDVYELFANTRSNMGSNPRACSKSAREHWLSLPPMEQTQGHYGERDLLGFLTNLIEGNDRVIRRNVNSLRDEQRKINSQMGDPVLTPVNPQLAVACSELANE</sequence>
<dbReference type="EMBL" id="BRYB01006506">
    <property type="protein sequence ID" value="GMI50495.1"/>
    <property type="molecule type" value="Genomic_DNA"/>
</dbReference>
<evidence type="ECO:0000256" key="1">
    <source>
        <dbReference type="ARBA" id="ARBA00005655"/>
    </source>
</evidence>